<proteinExistence type="predicted"/>
<dbReference type="OrthoDB" id="54507at2759"/>
<accession>A0A1Z5K511</accession>
<dbReference type="Proteomes" id="UP000198406">
    <property type="component" value="Unassembled WGS sequence"/>
</dbReference>
<feature type="region of interest" description="Disordered" evidence="1">
    <location>
        <begin position="1"/>
        <end position="23"/>
    </location>
</feature>
<sequence length="176" mass="20165">MSRSSSEQQDQQQENSPTSTHWPITLTHYATPGNVLLASSFPFCYRAYRDYHKYSQMILQAPYSTDNKLGMMVASRALGIATRGSIGVFALTSSLVFFWNGWSSFSDAVHSTQQWAQSRRELLLTLFGISDRHQKDPDFVAIKDMTEEQALDYLTKKYFRSQLKETPENNDKDKDS</sequence>
<evidence type="ECO:0000256" key="1">
    <source>
        <dbReference type="SAM" id="MobiDB-lite"/>
    </source>
</evidence>
<evidence type="ECO:0000313" key="3">
    <source>
        <dbReference type="Proteomes" id="UP000198406"/>
    </source>
</evidence>
<name>A0A1Z5K511_FISSO</name>
<gene>
    <name evidence="2" type="ORF">FisN_6Lh095</name>
</gene>
<evidence type="ECO:0000313" key="2">
    <source>
        <dbReference type="EMBL" id="GAX21340.1"/>
    </source>
</evidence>
<keyword evidence="3" id="KW-1185">Reference proteome</keyword>
<reference evidence="2 3" key="1">
    <citation type="journal article" date="2015" name="Plant Cell">
        <title>Oil accumulation by the oleaginous diatom Fistulifera solaris as revealed by the genome and transcriptome.</title>
        <authorList>
            <person name="Tanaka T."/>
            <person name="Maeda Y."/>
            <person name="Veluchamy A."/>
            <person name="Tanaka M."/>
            <person name="Abida H."/>
            <person name="Marechal E."/>
            <person name="Bowler C."/>
            <person name="Muto M."/>
            <person name="Sunaga Y."/>
            <person name="Tanaka M."/>
            <person name="Yoshino T."/>
            <person name="Taniguchi T."/>
            <person name="Fukuda Y."/>
            <person name="Nemoto M."/>
            <person name="Matsumoto M."/>
            <person name="Wong P.S."/>
            <person name="Aburatani S."/>
            <person name="Fujibuchi W."/>
        </authorList>
    </citation>
    <scope>NUCLEOTIDE SEQUENCE [LARGE SCALE GENOMIC DNA]</scope>
    <source>
        <strain evidence="2 3">JPCC DA0580</strain>
    </source>
</reference>
<dbReference type="AlphaFoldDB" id="A0A1Z5K511"/>
<dbReference type="EMBL" id="BDSP01000163">
    <property type="protein sequence ID" value="GAX21340.1"/>
    <property type="molecule type" value="Genomic_DNA"/>
</dbReference>
<protein>
    <submittedName>
        <fullName evidence="2">Uncharacterized protein</fullName>
    </submittedName>
</protein>
<dbReference type="InParanoid" id="A0A1Z5K511"/>
<feature type="compositionally biased region" description="Low complexity" evidence="1">
    <location>
        <begin position="1"/>
        <end position="16"/>
    </location>
</feature>
<comment type="caution">
    <text evidence="2">The sequence shown here is derived from an EMBL/GenBank/DDBJ whole genome shotgun (WGS) entry which is preliminary data.</text>
</comment>
<organism evidence="2 3">
    <name type="scientific">Fistulifera solaris</name>
    <name type="common">Oleaginous diatom</name>
    <dbReference type="NCBI Taxonomy" id="1519565"/>
    <lineage>
        <taxon>Eukaryota</taxon>
        <taxon>Sar</taxon>
        <taxon>Stramenopiles</taxon>
        <taxon>Ochrophyta</taxon>
        <taxon>Bacillariophyta</taxon>
        <taxon>Bacillariophyceae</taxon>
        <taxon>Bacillariophycidae</taxon>
        <taxon>Naviculales</taxon>
        <taxon>Naviculaceae</taxon>
        <taxon>Fistulifera</taxon>
    </lineage>
</organism>